<dbReference type="InterPro" id="IPR014284">
    <property type="entry name" value="RNA_pol_sigma-70_dom"/>
</dbReference>
<dbReference type="PANTHER" id="PTHR43133:SF63">
    <property type="entry name" value="RNA POLYMERASE SIGMA FACTOR FECI-RELATED"/>
    <property type="match status" value="1"/>
</dbReference>
<dbReference type="GO" id="GO:0016987">
    <property type="term" value="F:sigma factor activity"/>
    <property type="evidence" value="ECO:0007669"/>
    <property type="project" value="UniProtKB-KW"/>
</dbReference>
<dbReference type="Pfam" id="PF04542">
    <property type="entry name" value="Sigma70_r2"/>
    <property type="match status" value="1"/>
</dbReference>
<protein>
    <submittedName>
        <fullName evidence="7">RNA polymerase sigma-70 factor (ECF subfamily)</fullName>
    </submittedName>
</protein>
<dbReference type="InterPro" id="IPR039425">
    <property type="entry name" value="RNA_pol_sigma-70-like"/>
</dbReference>
<organism evidence="7 8">
    <name type="scientific">Rubrivivax gelatinosus</name>
    <name type="common">Rhodocyclus gelatinosus</name>
    <name type="synonym">Rhodopseudomonas gelatinosa</name>
    <dbReference type="NCBI Taxonomy" id="28068"/>
    <lineage>
        <taxon>Bacteria</taxon>
        <taxon>Pseudomonadati</taxon>
        <taxon>Pseudomonadota</taxon>
        <taxon>Betaproteobacteria</taxon>
        <taxon>Burkholderiales</taxon>
        <taxon>Sphaerotilaceae</taxon>
        <taxon>Rubrivivax</taxon>
    </lineage>
</organism>
<proteinExistence type="inferred from homology"/>
<dbReference type="NCBIfam" id="TIGR02937">
    <property type="entry name" value="sigma70-ECF"/>
    <property type="match status" value="1"/>
</dbReference>
<dbReference type="InterPro" id="IPR036388">
    <property type="entry name" value="WH-like_DNA-bd_sf"/>
</dbReference>
<evidence type="ECO:0000256" key="1">
    <source>
        <dbReference type="ARBA" id="ARBA00010641"/>
    </source>
</evidence>
<evidence type="ECO:0000256" key="4">
    <source>
        <dbReference type="ARBA" id="ARBA00023163"/>
    </source>
</evidence>
<name>A0A4R2ME40_RUBGE</name>
<dbReference type="Gene3D" id="1.10.10.10">
    <property type="entry name" value="Winged helix-like DNA-binding domain superfamily/Winged helix DNA-binding domain"/>
    <property type="match status" value="1"/>
</dbReference>
<dbReference type="SUPFAM" id="SSF88946">
    <property type="entry name" value="Sigma2 domain of RNA polymerase sigma factors"/>
    <property type="match status" value="1"/>
</dbReference>
<keyword evidence="2" id="KW-0805">Transcription regulation</keyword>
<feature type="domain" description="RNA polymerase sigma-70 region 2" evidence="5">
    <location>
        <begin position="12"/>
        <end position="74"/>
    </location>
</feature>
<dbReference type="GO" id="GO:0006352">
    <property type="term" value="P:DNA-templated transcription initiation"/>
    <property type="evidence" value="ECO:0007669"/>
    <property type="project" value="InterPro"/>
</dbReference>
<feature type="domain" description="RNA polymerase sigma factor 70 region 4 type 2" evidence="6">
    <location>
        <begin position="107"/>
        <end position="158"/>
    </location>
</feature>
<evidence type="ECO:0000259" key="6">
    <source>
        <dbReference type="Pfam" id="PF08281"/>
    </source>
</evidence>
<evidence type="ECO:0000256" key="2">
    <source>
        <dbReference type="ARBA" id="ARBA00023015"/>
    </source>
</evidence>
<dbReference type="InterPro" id="IPR007627">
    <property type="entry name" value="RNA_pol_sigma70_r2"/>
</dbReference>
<dbReference type="SUPFAM" id="SSF88659">
    <property type="entry name" value="Sigma3 and sigma4 domains of RNA polymerase sigma factors"/>
    <property type="match status" value="1"/>
</dbReference>
<keyword evidence="3" id="KW-0731">Sigma factor</keyword>
<keyword evidence="4" id="KW-0804">Transcription</keyword>
<evidence type="ECO:0000259" key="5">
    <source>
        <dbReference type="Pfam" id="PF04542"/>
    </source>
</evidence>
<dbReference type="InterPro" id="IPR013325">
    <property type="entry name" value="RNA_pol_sigma_r2"/>
</dbReference>
<dbReference type="RefSeq" id="WP_132646028.1">
    <property type="nucleotide sequence ID" value="NZ_CP181386.1"/>
</dbReference>
<accession>A0A4R2ME40</accession>
<dbReference type="InterPro" id="IPR013324">
    <property type="entry name" value="RNA_pol_sigma_r3/r4-like"/>
</dbReference>
<gene>
    <name evidence="7" type="ORF">EV684_104176</name>
</gene>
<comment type="caution">
    <text evidence="7">The sequence shown here is derived from an EMBL/GenBank/DDBJ whole genome shotgun (WGS) entry which is preliminary data.</text>
</comment>
<dbReference type="OrthoDB" id="1100567at2"/>
<evidence type="ECO:0000256" key="3">
    <source>
        <dbReference type="ARBA" id="ARBA00023082"/>
    </source>
</evidence>
<dbReference type="Pfam" id="PF08281">
    <property type="entry name" value="Sigma70_r4_2"/>
    <property type="match status" value="1"/>
</dbReference>
<dbReference type="GO" id="GO:0003677">
    <property type="term" value="F:DNA binding"/>
    <property type="evidence" value="ECO:0007669"/>
    <property type="project" value="InterPro"/>
</dbReference>
<dbReference type="InterPro" id="IPR013249">
    <property type="entry name" value="RNA_pol_sigma70_r4_t2"/>
</dbReference>
<evidence type="ECO:0000313" key="7">
    <source>
        <dbReference type="EMBL" id="TCP03455.1"/>
    </source>
</evidence>
<evidence type="ECO:0000313" key="8">
    <source>
        <dbReference type="Proteomes" id="UP000295106"/>
    </source>
</evidence>
<dbReference type="EMBL" id="SLXD01000004">
    <property type="protein sequence ID" value="TCP03455.1"/>
    <property type="molecule type" value="Genomic_DNA"/>
</dbReference>
<dbReference type="GeneID" id="99685677"/>
<comment type="similarity">
    <text evidence="1">Belongs to the sigma-70 factor family. ECF subfamily.</text>
</comment>
<dbReference type="AlphaFoldDB" id="A0A4R2ME40"/>
<dbReference type="PANTHER" id="PTHR43133">
    <property type="entry name" value="RNA POLYMERASE ECF-TYPE SIGMA FACTO"/>
    <property type="match status" value="1"/>
</dbReference>
<reference evidence="7 8" key="1">
    <citation type="submission" date="2019-03" db="EMBL/GenBank/DDBJ databases">
        <title>Genomic Encyclopedia of Type Strains, Phase IV (KMG-IV): sequencing the most valuable type-strain genomes for metagenomic binning, comparative biology and taxonomic classification.</title>
        <authorList>
            <person name="Goeker M."/>
        </authorList>
    </citation>
    <scope>NUCLEOTIDE SEQUENCE [LARGE SCALE GENOMIC DNA]</scope>
    <source>
        <strain evidence="7 8">DSM 1709</strain>
    </source>
</reference>
<sequence length="165" mass="18853">MDLTTTMADDLRAVLARVKAALMRRGRTEHDAEDLLQEAWVRLACYAREQPVDKPEAFLMRAAMNLSIDAYRSRLAHGTEVLLDDVVLVDMSPTAEEVLLARQRFARLSVCLARLSPRSREVFLAQRIEGLSHHEIARRYQISTSTVEHHIAKALLQLTTWMEGW</sequence>
<dbReference type="Proteomes" id="UP000295106">
    <property type="component" value="Unassembled WGS sequence"/>
</dbReference>
<dbReference type="Gene3D" id="1.10.1740.10">
    <property type="match status" value="1"/>
</dbReference>